<dbReference type="RefSeq" id="WP_005673655.1">
    <property type="nucleotide sequence ID" value="NZ_CP146288.1"/>
</dbReference>
<dbReference type="AlphaFoldDB" id="E7RXH1"/>
<proteinExistence type="predicted"/>
<evidence type="ECO:0000313" key="3">
    <source>
        <dbReference type="Proteomes" id="UP000011021"/>
    </source>
</evidence>
<sequence>MAMLETERLRLRQWRDEDYSAYARLSADPMVMRYFPSTLSEQQSHEQADKFRSLIAERGWGVWAVESKASGEFIGISGLNPLAGDSGIPHAPLTEIAWRILAADWGKGYAPEAARRVLQFAFEELALDAVYAFTAQVNMPSRRVMIKVGMRNTGEDFNHPKLESGHELERHCLYVLTKERWLATNR</sequence>
<dbReference type="InterPro" id="IPR000182">
    <property type="entry name" value="GNAT_dom"/>
</dbReference>
<feature type="domain" description="N-acetyltransferase" evidence="1">
    <location>
        <begin position="9"/>
        <end position="179"/>
    </location>
</feature>
<name>E7RXH1_9BURK</name>
<reference evidence="2 3" key="1">
    <citation type="submission" date="2010-12" db="EMBL/GenBank/DDBJ databases">
        <authorList>
            <person name="Muzny D."/>
            <person name="Qin X."/>
            <person name="Deng J."/>
            <person name="Jiang H."/>
            <person name="Liu Y."/>
            <person name="Qu J."/>
            <person name="Song X.-Z."/>
            <person name="Zhang L."/>
            <person name="Thornton R."/>
            <person name="Coyle M."/>
            <person name="Francisco L."/>
            <person name="Jackson L."/>
            <person name="Javaid M."/>
            <person name="Korchina V."/>
            <person name="Kovar C."/>
            <person name="Mata R."/>
            <person name="Mathew T."/>
            <person name="Ngo R."/>
            <person name="Nguyen L."/>
            <person name="Nguyen N."/>
            <person name="Okwuonu G."/>
            <person name="Ongeri F."/>
            <person name="Pham C."/>
            <person name="Simmons D."/>
            <person name="Wilczek-Boney K."/>
            <person name="Hale W."/>
            <person name="Jakkamsetti A."/>
            <person name="Pham P."/>
            <person name="Ruth R."/>
            <person name="San Lucas F."/>
            <person name="Warren J."/>
            <person name="Zhang J."/>
            <person name="Zhao Z."/>
            <person name="Zhou C."/>
            <person name="Zhu D."/>
            <person name="Lee S."/>
            <person name="Bess C."/>
            <person name="Blankenburg K."/>
            <person name="Forbes L."/>
            <person name="Fu Q."/>
            <person name="Gubbala S."/>
            <person name="Hirani K."/>
            <person name="Jayaseelan J.C."/>
            <person name="Lara F."/>
            <person name="Munidasa M."/>
            <person name="Palculict T."/>
            <person name="Patil S."/>
            <person name="Pu L.-L."/>
            <person name="Saada N."/>
            <person name="Tang L."/>
            <person name="Weissenberger G."/>
            <person name="Zhu Y."/>
            <person name="Hemphill L."/>
            <person name="Shang Y."/>
            <person name="Youmans B."/>
            <person name="Ayvaz T."/>
            <person name="Ross M."/>
            <person name="Santibanez J."/>
            <person name="Aqrawi P."/>
            <person name="Gross S."/>
            <person name="Joshi V."/>
            <person name="Fowler G."/>
            <person name="Nazareth L."/>
            <person name="Reid J."/>
            <person name="Worley K."/>
            <person name="Petrosino J."/>
            <person name="Highlander S."/>
            <person name="Gibbs R."/>
        </authorList>
    </citation>
    <scope>NUCLEOTIDE SEQUENCE [LARGE SCALE GENOMIC DNA]</scope>
    <source>
        <strain evidence="2 3">ATCC 51599</strain>
    </source>
</reference>
<dbReference type="Pfam" id="PF13302">
    <property type="entry name" value="Acetyltransf_3"/>
    <property type="match status" value="1"/>
</dbReference>
<accession>E7RXH1</accession>
<dbReference type="eggNOG" id="COG1670">
    <property type="taxonomic scope" value="Bacteria"/>
</dbReference>
<dbReference type="HOGENOM" id="CLU_013985_3_1_4"/>
<dbReference type="InterPro" id="IPR016181">
    <property type="entry name" value="Acyl_CoA_acyltransferase"/>
</dbReference>
<dbReference type="Gene3D" id="3.40.630.30">
    <property type="match status" value="1"/>
</dbReference>
<dbReference type="PANTHER" id="PTHR43792">
    <property type="entry name" value="GNAT FAMILY, PUTATIVE (AFU_ORTHOLOGUE AFUA_3G00765)-RELATED-RELATED"/>
    <property type="match status" value="1"/>
</dbReference>
<comment type="caution">
    <text evidence="2">The sequence shown here is derived from an EMBL/GenBank/DDBJ whole genome shotgun (WGS) entry which is preliminary data.</text>
</comment>
<organism evidence="2 3">
    <name type="scientific">Lautropia mirabilis ATCC 51599</name>
    <dbReference type="NCBI Taxonomy" id="887898"/>
    <lineage>
        <taxon>Bacteria</taxon>
        <taxon>Pseudomonadati</taxon>
        <taxon>Pseudomonadota</taxon>
        <taxon>Betaproteobacteria</taxon>
        <taxon>Burkholderiales</taxon>
        <taxon>Burkholderiaceae</taxon>
        <taxon>Lautropia</taxon>
    </lineage>
</organism>
<dbReference type="PANTHER" id="PTHR43792:SF1">
    <property type="entry name" value="N-ACETYLTRANSFERASE DOMAIN-CONTAINING PROTEIN"/>
    <property type="match status" value="1"/>
</dbReference>
<dbReference type="SUPFAM" id="SSF55729">
    <property type="entry name" value="Acyl-CoA N-acyltransferases (Nat)"/>
    <property type="match status" value="1"/>
</dbReference>
<dbReference type="GO" id="GO:0016747">
    <property type="term" value="F:acyltransferase activity, transferring groups other than amino-acyl groups"/>
    <property type="evidence" value="ECO:0007669"/>
    <property type="project" value="InterPro"/>
</dbReference>
<dbReference type="InterPro" id="IPR051531">
    <property type="entry name" value="N-acetyltransferase"/>
</dbReference>
<evidence type="ECO:0000259" key="1">
    <source>
        <dbReference type="PROSITE" id="PS51186"/>
    </source>
</evidence>
<gene>
    <name evidence="2" type="ORF">HMPREF0551_1384</name>
</gene>
<dbReference type="Proteomes" id="UP000011021">
    <property type="component" value="Unassembled WGS sequence"/>
</dbReference>
<dbReference type="STRING" id="887898.HMPREF0551_1384"/>
<dbReference type="PROSITE" id="PS51186">
    <property type="entry name" value="GNAT"/>
    <property type="match status" value="1"/>
</dbReference>
<keyword evidence="3" id="KW-1185">Reference proteome</keyword>
<protein>
    <submittedName>
        <fullName evidence="2">Toxin-antitoxin system, toxin component, GNAT family</fullName>
    </submittedName>
</protein>
<dbReference type="EMBL" id="AEQP01000008">
    <property type="protein sequence ID" value="EFV94967.1"/>
    <property type="molecule type" value="Genomic_DNA"/>
</dbReference>
<evidence type="ECO:0000313" key="2">
    <source>
        <dbReference type="EMBL" id="EFV94967.1"/>
    </source>
</evidence>